<dbReference type="EMBL" id="QMFY01000003">
    <property type="protein sequence ID" value="RAW01560.1"/>
    <property type="molecule type" value="Genomic_DNA"/>
</dbReference>
<dbReference type="Proteomes" id="UP000251889">
    <property type="component" value="Unassembled WGS sequence"/>
</dbReference>
<accession>A0A364Y3N1</accession>
<name>A0A364Y3N1_9BACT</name>
<protein>
    <recommendedName>
        <fullName evidence="3">DUF4062 domain-containing protein</fullName>
    </recommendedName>
</protein>
<evidence type="ECO:0008006" key="3">
    <source>
        <dbReference type="Google" id="ProtNLM"/>
    </source>
</evidence>
<gene>
    <name evidence="1" type="ORF">DQQ10_07835</name>
</gene>
<sequence length="183" mass="21222">MATRTIRVVIVSPSDVSRERELLLNNLETKFRRDLFEEISDARIIVEGWESIPPQAGYGQDVINKLLIEQADIVVAVFKHKLGTPTKDQISGAERAPSGTAEEVLYSLEMSQRRKMVVMVYYCSFPPDLSDVPKNAEWLRLEEFKKSIKDRVLYKLYDDEKFFLDIVCKDICKNIRHTWPKNP</sequence>
<dbReference type="AlphaFoldDB" id="A0A364Y3N1"/>
<comment type="caution">
    <text evidence="1">The sequence shown here is derived from an EMBL/GenBank/DDBJ whole genome shotgun (WGS) entry which is preliminary data.</text>
</comment>
<evidence type="ECO:0000313" key="1">
    <source>
        <dbReference type="EMBL" id="RAW01560.1"/>
    </source>
</evidence>
<evidence type="ECO:0000313" key="2">
    <source>
        <dbReference type="Proteomes" id="UP000251889"/>
    </source>
</evidence>
<reference evidence="1 2" key="1">
    <citation type="submission" date="2018-06" db="EMBL/GenBank/DDBJ databases">
        <title>Chryseolinea flavus sp. nov., a member of the phylum Bacteroidetes isolated from soil.</title>
        <authorList>
            <person name="Li Y."/>
            <person name="Wang J."/>
        </authorList>
    </citation>
    <scope>NUCLEOTIDE SEQUENCE [LARGE SCALE GENOMIC DNA]</scope>
    <source>
        <strain evidence="1 2">SDU1-6</strain>
    </source>
</reference>
<proteinExistence type="predicted"/>
<dbReference type="OrthoDB" id="1495545at2"/>
<organism evidence="1 2">
    <name type="scientific">Pseudochryseolinea flava</name>
    <dbReference type="NCBI Taxonomy" id="2059302"/>
    <lineage>
        <taxon>Bacteria</taxon>
        <taxon>Pseudomonadati</taxon>
        <taxon>Bacteroidota</taxon>
        <taxon>Cytophagia</taxon>
        <taxon>Cytophagales</taxon>
        <taxon>Fulvivirgaceae</taxon>
        <taxon>Pseudochryseolinea</taxon>
    </lineage>
</organism>
<dbReference type="RefSeq" id="WP_112746300.1">
    <property type="nucleotide sequence ID" value="NZ_QMFY01000003.1"/>
</dbReference>
<keyword evidence="2" id="KW-1185">Reference proteome</keyword>